<dbReference type="Gene3D" id="1.20.1050.10">
    <property type="match status" value="2"/>
</dbReference>
<organism evidence="6 7">
    <name type="scientific">Ignelater luminosus</name>
    <name type="common">Cucubano</name>
    <name type="synonym">Pyrophorus luminosus</name>
    <dbReference type="NCBI Taxonomy" id="2038154"/>
    <lineage>
        <taxon>Eukaryota</taxon>
        <taxon>Metazoa</taxon>
        <taxon>Ecdysozoa</taxon>
        <taxon>Arthropoda</taxon>
        <taxon>Hexapoda</taxon>
        <taxon>Insecta</taxon>
        <taxon>Pterygota</taxon>
        <taxon>Neoptera</taxon>
        <taxon>Endopterygota</taxon>
        <taxon>Coleoptera</taxon>
        <taxon>Polyphaga</taxon>
        <taxon>Elateriformia</taxon>
        <taxon>Elateroidea</taxon>
        <taxon>Elateridae</taxon>
        <taxon>Agrypninae</taxon>
        <taxon>Pyrophorini</taxon>
        <taxon>Ignelater</taxon>
    </lineage>
</organism>
<dbReference type="PANTHER" id="PTHR44188">
    <property type="entry name" value="GDAP1, ISOFORM A"/>
    <property type="match status" value="1"/>
</dbReference>
<evidence type="ECO:0000256" key="2">
    <source>
        <dbReference type="SAM" id="MobiDB-lite"/>
    </source>
</evidence>
<gene>
    <name evidence="6" type="ORF">ILUMI_06674</name>
</gene>
<proteinExistence type="inferred from homology"/>
<dbReference type="EMBL" id="VTPC01002777">
    <property type="protein sequence ID" value="KAF2899502.1"/>
    <property type="molecule type" value="Genomic_DNA"/>
</dbReference>
<feature type="transmembrane region" description="Helical" evidence="3">
    <location>
        <begin position="562"/>
        <end position="584"/>
    </location>
</feature>
<feature type="domain" description="GST C-terminal" evidence="5">
    <location>
        <begin position="150"/>
        <end position="303"/>
    </location>
</feature>
<evidence type="ECO:0008006" key="8">
    <source>
        <dbReference type="Google" id="ProtNLM"/>
    </source>
</evidence>
<dbReference type="SUPFAM" id="SSF52833">
    <property type="entry name" value="Thioredoxin-like"/>
    <property type="match status" value="2"/>
</dbReference>
<dbReference type="GO" id="GO:0006626">
    <property type="term" value="P:protein targeting to mitochondrion"/>
    <property type="evidence" value="ECO:0007669"/>
    <property type="project" value="TreeGrafter"/>
</dbReference>
<dbReference type="InterPro" id="IPR010987">
    <property type="entry name" value="Glutathione-S-Trfase_C-like"/>
</dbReference>
<dbReference type="Gene3D" id="3.40.30.10">
    <property type="entry name" value="Glutaredoxin"/>
    <property type="match status" value="2"/>
</dbReference>
<dbReference type="InterPro" id="IPR004045">
    <property type="entry name" value="Glutathione_S-Trfase_N"/>
</dbReference>
<dbReference type="Pfam" id="PF13410">
    <property type="entry name" value="GST_C_2"/>
    <property type="match status" value="1"/>
</dbReference>
<evidence type="ECO:0000256" key="1">
    <source>
        <dbReference type="ARBA" id="ARBA00007409"/>
    </source>
</evidence>
<dbReference type="GO" id="GO:0005741">
    <property type="term" value="C:mitochondrial outer membrane"/>
    <property type="evidence" value="ECO:0007669"/>
    <property type="project" value="TreeGrafter"/>
</dbReference>
<comment type="caution">
    <text evidence="6">The sequence shown here is derived from an EMBL/GenBank/DDBJ whole genome shotgun (WGS) entry which is preliminary data.</text>
</comment>
<dbReference type="Pfam" id="PF00043">
    <property type="entry name" value="GST_C"/>
    <property type="match status" value="1"/>
</dbReference>
<dbReference type="OrthoDB" id="249703at2759"/>
<accession>A0A8K0GF47</accession>
<evidence type="ECO:0000313" key="6">
    <source>
        <dbReference type="EMBL" id="KAF2899502.1"/>
    </source>
</evidence>
<dbReference type="Pfam" id="PF13417">
    <property type="entry name" value="GST_N_3"/>
    <property type="match status" value="1"/>
</dbReference>
<feature type="domain" description="GST N-terminal" evidence="4">
    <location>
        <begin position="276"/>
        <end position="357"/>
    </location>
</feature>
<dbReference type="InterPro" id="IPR004046">
    <property type="entry name" value="GST_C"/>
</dbReference>
<dbReference type="PROSITE" id="PS50404">
    <property type="entry name" value="GST_NTER"/>
    <property type="match status" value="2"/>
</dbReference>
<dbReference type="Pfam" id="PF13409">
    <property type="entry name" value="GST_N_2"/>
    <property type="match status" value="1"/>
</dbReference>
<evidence type="ECO:0000256" key="3">
    <source>
        <dbReference type="SAM" id="Phobius"/>
    </source>
</evidence>
<evidence type="ECO:0000259" key="4">
    <source>
        <dbReference type="PROSITE" id="PS50404"/>
    </source>
</evidence>
<evidence type="ECO:0000313" key="7">
    <source>
        <dbReference type="Proteomes" id="UP000801492"/>
    </source>
</evidence>
<dbReference type="PROSITE" id="PS50405">
    <property type="entry name" value="GST_CTER"/>
    <property type="match status" value="2"/>
</dbReference>
<dbReference type="PANTHER" id="PTHR44188:SF1">
    <property type="entry name" value="GDAP1, ISOFORM A"/>
    <property type="match status" value="1"/>
</dbReference>
<reference evidence="6" key="1">
    <citation type="submission" date="2019-08" db="EMBL/GenBank/DDBJ databases">
        <title>The genome of the North American firefly Photinus pyralis.</title>
        <authorList>
            <consortium name="Photinus pyralis genome working group"/>
            <person name="Fallon T.R."/>
            <person name="Sander Lower S.E."/>
            <person name="Weng J.-K."/>
        </authorList>
    </citation>
    <scope>NUCLEOTIDE SEQUENCE</scope>
    <source>
        <strain evidence="6">TRF0915ILg1</strain>
        <tissue evidence="6">Whole body</tissue>
    </source>
</reference>
<dbReference type="Proteomes" id="UP000801492">
    <property type="component" value="Unassembled WGS sequence"/>
</dbReference>
<dbReference type="GO" id="GO:0008053">
    <property type="term" value="P:mitochondrial fusion"/>
    <property type="evidence" value="ECO:0007669"/>
    <property type="project" value="TreeGrafter"/>
</dbReference>
<name>A0A8K0GF47_IGNLU</name>
<feature type="region of interest" description="Disordered" evidence="2">
    <location>
        <begin position="414"/>
        <end position="434"/>
    </location>
</feature>
<comment type="similarity">
    <text evidence="1">Belongs to the GST superfamily.</text>
</comment>
<dbReference type="GO" id="GO:0000266">
    <property type="term" value="P:mitochondrial fission"/>
    <property type="evidence" value="ECO:0007669"/>
    <property type="project" value="TreeGrafter"/>
</dbReference>
<dbReference type="InterPro" id="IPR036282">
    <property type="entry name" value="Glutathione-S-Trfase_C_sf"/>
</dbReference>
<keyword evidence="7" id="KW-1185">Reference proteome</keyword>
<evidence type="ECO:0000259" key="5">
    <source>
        <dbReference type="PROSITE" id="PS50405"/>
    </source>
</evidence>
<keyword evidence="3" id="KW-0472">Membrane</keyword>
<keyword evidence="3" id="KW-1133">Transmembrane helix</keyword>
<protein>
    <recommendedName>
        <fullName evidence="8">Ganglioside-induced differentiation-associated protein 1</fullName>
    </recommendedName>
</protein>
<dbReference type="CDD" id="cd00570">
    <property type="entry name" value="GST_N_family"/>
    <property type="match status" value="2"/>
</dbReference>
<dbReference type="SUPFAM" id="SSF47616">
    <property type="entry name" value="GST C-terminal domain-like"/>
    <property type="match status" value="2"/>
</dbReference>
<feature type="domain" description="GST N-terminal" evidence="4">
    <location>
        <begin position="16"/>
        <end position="97"/>
    </location>
</feature>
<feature type="compositionally biased region" description="Basic and acidic residues" evidence="2">
    <location>
        <begin position="418"/>
        <end position="434"/>
    </location>
</feature>
<dbReference type="AlphaFoldDB" id="A0A8K0GF47"/>
<dbReference type="InterPro" id="IPR036249">
    <property type="entry name" value="Thioredoxin-like_sf"/>
</dbReference>
<keyword evidence="3" id="KW-0812">Transmembrane</keyword>
<sequence length="587" mass="68341">MPAAFGDGSHRINITNGLLLYYHNYSYYSQKVLMALYEKNLPFESHVVNIQKGEQYESWFLKLNPRGEVPVLQDTGKIIPDSARIIDYLEDNFSNGDTPRVIPMDQGAEVRQKVTHFRHIIDQLPVRILTMGSFFHSEFVSNWPKPPFVGPIRRLLANAEKSIPNTLRSYAEENPDARDVLLQKASIHEQKNSVFTNKDEYVQVLDQFDEVLTNVEDELASHTEGRENWWLCSNRFTVADIALTILLERLNQLGYESRFWKDGKRPHIERYYIRVKQRDSYKRTIPTTIFHVLMALHEKNLPFETRFINLQTREQYEPWYLKINPRGEVPVLQDTGKIIPDSARIIDYLEDNFNNGDIPKLIPTDQSTEIKQKVTHFRHVLGQLPIEILTMGSFFHSELVSWPKPPFVGPVRRTLANSEKEAPERLRKDAEKNPEMRDALLEKASVQEQKNSILMNKDEYVQTLEQFDEVLTNVENELASHTEGKENWWLCSDRFTVADISLTILLERLNQLGFESRFWKNGKRRHVEKYYARVKQRESYKKTIPTMLFHVKMFLVTYKKPVLIALGIGVAAVIALIVAGSIYLSMN</sequence>
<feature type="domain" description="GST C-terminal" evidence="5">
    <location>
        <begin position="409"/>
        <end position="562"/>
    </location>
</feature>